<protein>
    <submittedName>
        <fullName evidence="2">YcxB-like protein</fullName>
    </submittedName>
</protein>
<keyword evidence="3" id="KW-1185">Reference proteome</keyword>
<feature type="transmembrane region" description="Helical" evidence="1">
    <location>
        <begin position="54"/>
        <end position="72"/>
    </location>
</feature>
<dbReference type="EMBL" id="FOKI01000038">
    <property type="protein sequence ID" value="SFB38023.1"/>
    <property type="molecule type" value="Genomic_DNA"/>
</dbReference>
<gene>
    <name evidence="2" type="ORF">SAMN04488528_103823</name>
</gene>
<evidence type="ECO:0000313" key="2">
    <source>
        <dbReference type="EMBL" id="SFB38023.1"/>
    </source>
</evidence>
<evidence type="ECO:0000256" key="1">
    <source>
        <dbReference type="SAM" id="Phobius"/>
    </source>
</evidence>
<proteinExistence type="predicted"/>
<dbReference type="RefSeq" id="WP_090042760.1">
    <property type="nucleotide sequence ID" value="NZ_FOKI01000038.1"/>
</dbReference>
<organism evidence="2 3">
    <name type="scientific">Clostridium frigidicarnis</name>
    <dbReference type="NCBI Taxonomy" id="84698"/>
    <lineage>
        <taxon>Bacteria</taxon>
        <taxon>Bacillati</taxon>
        <taxon>Bacillota</taxon>
        <taxon>Clostridia</taxon>
        <taxon>Eubacteriales</taxon>
        <taxon>Clostridiaceae</taxon>
        <taxon>Clostridium</taxon>
    </lineage>
</organism>
<dbReference type="Proteomes" id="UP000198619">
    <property type="component" value="Unassembled WGS sequence"/>
</dbReference>
<evidence type="ECO:0000313" key="3">
    <source>
        <dbReference type="Proteomes" id="UP000198619"/>
    </source>
</evidence>
<keyword evidence="1" id="KW-0472">Membrane</keyword>
<dbReference type="STRING" id="84698.SAMN04488528_103823"/>
<keyword evidence="1" id="KW-1133">Transmembrane helix</keyword>
<name>A0A1I1ANW2_9CLOT</name>
<reference evidence="2 3" key="1">
    <citation type="submission" date="2016-10" db="EMBL/GenBank/DDBJ databases">
        <authorList>
            <person name="de Groot N.N."/>
        </authorList>
    </citation>
    <scope>NUCLEOTIDE SEQUENCE [LARGE SCALE GENOMIC DNA]</scope>
    <source>
        <strain evidence="2 3">DSM 12271</strain>
    </source>
</reference>
<dbReference type="AlphaFoldDB" id="A0A1I1ANW2"/>
<keyword evidence="1" id="KW-0812">Transmembrane</keyword>
<feature type="transmembrane region" description="Helical" evidence="1">
    <location>
        <begin position="28"/>
        <end position="48"/>
    </location>
</feature>
<accession>A0A1I1ANW2</accession>
<sequence length="184" mass="21696">MEFKLTLTREYLINFHTKHLYKTKVFTLFKISLIIFNILFFLFCICFVNSKYTFLVVIVFSITILFTLLFRMKIVNSISKFIVNITVANYKDKFLFLPTIITINNNGITIKNKFNDNIIKWDGVKSVHIIENNILILTFVENNIVIPSEYIKGNDDIKLFIKLVETNISIVPEFTYPREINFDL</sequence>